<keyword evidence="1" id="KW-0863">Zinc-finger</keyword>
<dbReference type="GeneID" id="104733569"/>
<keyword evidence="4" id="KW-1185">Reference proteome</keyword>
<evidence type="ECO:0000313" key="5">
    <source>
        <dbReference type="RefSeq" id="XP_010451441.1"/>
    </source>
</evidence>
<evidence type="ECO:0000256" key="1">
    <source>
        <dbReference type="PROSITE-ProRule" id="PRU00047"/>
    </source>
</evidence>
<gene>
    <name evidence="5" type="primary">LOC104733569</name>
</gene>
<keyword evidence="1" id="KW-0479">Metal-binding</keyword>
<sequence length="733" mass="84231">MESYHGLEFGSRVILGDGNYGFWKSKMKAVIGGIDVYAWKAILEKWEEPKIKDESGVEVAKPEKDWTNDELKKSKYNARALSAIHNNVGRNQFELIQGCETAKEAWDILQTHFEGTTKVKNLRKDMLASRFENLKMESYESISDFSSKISSLAQEALTLGKKYKDKKLVKKFLRCLPTRFMAYKTALSVSHNIENLSFGEVVGMLQAHEMELEGENKRDIFALERENHEVEEEDSIGLLAQKFSRVLKEAEHELGQRRFSLIKNNLENGEAVKKTYMQCHECRGYGHYKNNCPTIKRREIKCFMCKGIGYTQLECGNDQKRRKEKSKLRVEDDSKEDNDNGIELNKLGAFLGVATFAEGEEVSESESEGEQVDEFTECYKEVRETLIKIGKENQTLIKEKRRLDALVKSLQIELSDTKKIKQENVTLMKDKHNVSTRTRKSNRGLGYIGQEGSQTVQIKFVPEGVSLPNQYKSESNTTKHIGCYFCGKNGHIKAYCYRFRERVSRLKDQGKFSWNRFHNQIWVKKSDLYQMASMCKRKEHQIIDDGSSPHMTKTWSNLQSVKKREGIIGIILKQKKKPETDSETAKERECVKNPKSASENATAIETAARTETVIEPTITTEPATEDCSKVESVNYTMLYNKWLKLTEENSVLTREKLKLEAKVAEIQKYAIEKEEEALQARIQLEETQKNLRMLNNGTKQLDHILNIGKTDRYGLGFKGNLSKSYPMFVSASY</sequence>
<protein>
    <submittedName>
        <fullName evidence="5">Uncharacterized protein LOC104733569</fullName>
    </submittedName>
</protein>
<dbReference type="RefSeq" id="XP_010451441.1">
    <property type="nucleotide sequence ID" value="XM_010453139.1"/>
</dbReference>
<keyword evidence="2" id="KW-0175">Coiled coil</keyword>
<name>A0ABM0V661_CAMSA</name>
<dbReference type="Gene3D" id="4.10.60.10">
    <property type="entry name" value="Zinc finger, CCHC-type"/>
    <property type="match status" value="1"/>
</dbReference>
<dbReference type="PROSITE" id="PS50158">
    <property type="entry name" value="ZF_CCHC"/>
    <property type="match status" value="1"/>
</dbReference>
<reference evidence="4" key="1">
    <citation type="journal article" date="2014" name="Nat. Commun.">
        <title>The emerging biofuel crop Camelina sativa retains a highly undifferentiated hexaploid genome structure.</title>
        <authorList>
            <person name="Kagale S."/>
            <person name="Koh C."/>
            <person name="Nixon J."/>
            <person name="Bollina V."/>
            <person name="Clarke W.E."/>
            <person name="Tuteja R."/>
            <person name="Spillane C."/>
            <person name="Robinson S.J."/>
            <person name="Links M.G."/>
            <person name="Clarke C."/>
            <person name="Higgins E.E."/>
            <person name="Huebert T."/>
            <person name="Sharpe A.G."/>
            <person name="Parkin I.A."/>
        </authorList>
    </citation>
    <scope>NUCLEOTIDE SEQUENCE [LARGE SCALE GENOMIC DNA]</scope>
    <source>
        <strain evidence="4">cv. DH55</strain>
    </source>
</reference>
<dbReference type="InterPro" id="IPR036875">
    <property type="entry name" value="Znf_CCHC_sf"/>
</dbReference>
<evidence type="ECO:0000256" key="2">
    <source>
        <dbReference type="SAM" id="Coils"/>
    </source>
</evidence>
<dbReference type="SMART" id="SM00343">
    <property type="entry name" value="ZnF_C2HC"/>
    <property type="match status" value="3"/>
</dbReference>
<dbReference type="InterPro" id="IPR001878">
    <property type="entry name" value="Znf_CCHC"/>
</dbReference>
<dbReference type="PANTHER" id="PTHR35317:SF35">
    <property type="entry name" value="DUF4219 DOMAIN-CONTAINING PROTEIN"/>
    <property type="match status" value="1"/>
</dbReference>
<feature type="domain" description="CCHC-type" evidence="3">
    <location>
        <begin position="483"/>
        <end position="496"/>
    </location>
</feature>
<organism evidence="4 5">
    <name type="scientific">Camelina sativa</name>
    <name type="common">False flax</name>
    <name type="synonym">Myagrum sativum</name>
    <dbReference type="NCBI Taxonomy" id="90675"/>
    <lineage>
        <taxon>Eukaryota</taxon>
        <taxon>Viridiplantae</taxon>
        <taxon>Streptophyta</taxon>
        <taxon>Embryophyta</taxon>
        <taxon>Tracheophyta</taxon>
        <taxon>Spermatophyta</taxon>
        <taxon>Magnoliopsida</taxon>
        <taxon>eudicotyledons</taxon>
        <taxon>Gunneridae</taxon>
        <taxon>Pentapetalae</taxon>
        <taxon>rosids</taxon>
        <taxon>malvids</taxon>
        <taxon>Brassicales</taxon>
        <taxon>Brassicaceae</taxon>
        <taxon>Camelineae</taxon>
        <taxon>Camelina</taxon>
    </lineage>
</organism>
<dbReference type="Pfam" id="PF14223">
    <property type="entry name" value="Retrotran_gag_2"/>
    <property type="match status" value="1"/>
</dbReference>
<dbReference type="Proteomes" id="UP000694864">
    <property type="component" value="Chromosome 12"/>
</dbReference>
<proteinExistence type="predicted"/>
<keyword evidence="1" id="KW-0862">Zinc</keyword>
<reference evidence="5" key="2">
    <citation type="submission" date="2025-08" db="UniProtKB">
        <authorList>
            <consortium name="RefSeq"/>
        </authorList>
    </citation>
    <scope>IDENTIFICATION</scope>
    <source>
        <tissue evidence="5">Leaf</tissue>
    </source>
</reference>
<accession>A0ABM0V661</accession>
<evidence type="ECO:0000259" key="3">
    <source>
        <dbReference type="PROSITE" id="PS50158"/>
    </source>
</evidence>
<feature type="coiled-coil region" evidence="2">
    <location>
        <begin position="654"/>
        <end position="690"/>
    </location>
</feature>
<dbReference type="PANTHER" id="PTHR35317">
    <property type="entry name" value="OS04G0629600 PROTEIN"/>
    <property type="match status" value="1"/>
</dbReference>
<evidence type="ECO:0000313" key="4">
    <source>
        <dbReference type="Proteomes" id="UP000694864"/>
    </source>
</evidence>
<dbReference type="SUPFAM" id="SSF57756">
    <property type="entry name" value="Retrovirus zinc finger-like domains"/>
    <property type="match status" value="1"/>
</dbReference>